<evidence type="ECO:0000256" key="16">
    <source>
        <dbReference type="ARBA" id="ARBA00032853"/>
    </source>
</evidence>
<keyword evidence="21" id="KW-1185">Reference proteome</keyword>
<evidence type="ECO:0000256" key="4">
    <source>
        <dbReference type="ARBA" id="ARBA00010561"/>
    </source>
</evidence>
<evidence type="ECO:0000256" key="12">
    <source>
        <dbReference type="ARBA" id="ARBA00022989"/>
    </source>
</evidence>
<evidence type="ECO:0000256" key="14">
    <source>
        <dbReference type="ARBA" id="ARBA00025228"/>
    </source>
</evidence>
<dbReference type="HAMAP" id="MF_00719">
    <property type="entry name" value="CobS"/>
    <property type="match status" value="1"/>
</dbReference>
<dbReference type="GO" id="GO:0005886">
    <property type="term" value="C:plasma membrane"/>
    <property type="evidence" value="ECO:0007669"/>
    <property type="project" value="UniProtKB-SubCell"/>
</dbReference>
<reference evidence="20 21" key="1">
    <citation type="submission" date="2020-08" db="EMBL/GenBank/DDBJ databases">
        <title>Genomic Encyclopedia of Type Strains, Phase IV (KMG-IV): sequencing the most valuable type-strain genomes for metagenomic binning, comparative biology and taxonomic classification.</title>
        <authorList>
            <person name="Goeker M."/>
        </authorList>
    </citation>
    <scope>NUCLEOTIDE SEQUENCE [LARGE SCALE GENOMIC DNA]</scope>
    <source>
        <strain evidence="20 21">DSM 100211</strain>
    </source>
</reference>
<comment type="function">
    <text evidence="14 19">Joins adenosylcobinamide-GDP and alpha-ribazole to generate adenosylcobalamin (Ado-cobalamin). Also synthesizes adenosylcobalamin 5'-phosphate from adenosylcobinamide-GDP and alpha-ribazole 5'-phosphate.</text>
</comment>
<evidence type="ECO:0000256" key="7">
    <source>
        <dbReference type="ARBA" id="ARBA00022475"/>
    </source>
</evidence>
<organism evidence="20 21">
    <name type="scientific">Mycoplana azooxidifex</name>
    <dbReference type="NCBI Taxonomy" id="1636188"/>
    <lineage>
        <taxon>Bacteria</taxon>
        <taxon>Pseudomonadati</taxon>
        <taxon>Pseudomonadota</taxon>
        <taxon>Alphaproteobacteria</taxon>
        <taxon>Hyphomicrobiales</taxon>
        <taxon>Rhizobiaceae</taxon>
        <taxon>Mycoplana</taxon>
    </lineage>
</organism>
<evidence type="ECO:0000256" key="15">
    <source>
        <dbReference type="ARBA" id="ARBA00032605"/>
    </source>
</evidence>
<evidence type="ECO:0000256" key="6">
    <source>
        <dbReference type="ARBA" id="ARBA00015850"/>
    </source>
</evidence>
<dbReference type="GO" id="GO:0051073">
    <property type="term" value="F:adenosylcobinamide-GDP ribazoletransferase activity"/>
    <property type="evidence" value="ECO:0007669"/>
    <property type="project" value="UniProtKB-UniRule"/>
</dbReference>
<gene>
    <name evidence="19" type="primary">cobS</name>
    <name evidence="20" type="ORF">GGQ64_002990</name>
</gene>
<evidence type="ECO:0000256" key="1">
    <source>
        <dbReference type="ARBA" id="ARBA00001946"/>
    </source>
</evidence>
<feature type="transmembrane region" description="Helical" evidence="19">
    <location>
        <begin position="65"/>
        <end position="84"/>
    </location>
</feature>
<dbReference type="RefSeq" id="WP_183805578.1">
    <property type="nucleotide sequence ID" value="NZ_JACIEE010000006.1"/>
</dbReference>
<comment type="catalytic activity">
    <reaction evidence="18 19">
        <text>alpha-ribazole 5'-phosphate + adenosylcob(III)inamide-GDP = adenosylcob(III)alamin 5'-phosphate + GMP + H(+)</text>
        <dbReference type="Rhea" id="RHEA:23560"/>
        <dbReference type="ChEBI" id="CHEBI:15378"/>
        <dbReference type="ChEBI" id="CHEBI:57918"/>
        <dbReference type="ChEBI" id="CHEBI:58115"/>
        <dbReference type="ChEBI" id="CHEBI:60487"/>
        <dbReference type="ChEBI" id="CHEBI:60493"/>
        <dbReference type="EC" id="2.7.8.26"/>
    </reaction>
</comment>
<dbReference type="NCBIfam" id="NF001276">
    <property type="entry name" value="PRK00235.1-2"/>
    <property type="match status" value="1"/>
</dbReference>
<dbReference type="Pfam" id="PF02654">
    <property type="entry name" value="CobS"/>
    <property type="match status" value="1"/>
</dbReference>
<evidence type="ECO:0000256" key="8">
    <source>
        <dbReference type="ARBA" id="ARBA00022573"/>
    </source>
</evidence>
<evidence type="ECO:0000256" key="10">
    <source>
        <dbReference type="ARBA" id="ARBA00022692"/>
    </source>
</evidence>
<proteinExistence type="inferred from homology"/>
<evidence type="ECO:0000256" key="5">
    <source>
        <dbReference type="ARBA" id="ARBA00013200"/>
    </source>
</evidence>
<feature type="transmembrane region" description="Helical" evidence="19">
    <location>
        <begin position="114"/>
        <end position="137"/>
    </location>
</feature>
<keyword evidence="9 19" id="KW-0808">Transferase</keyword>
<evidence type="ECO:0000256" key="18">
    <source>
        <dbReference type="ARBA" id="ARBA00049504"/>
    </source>
</evidence>
<evidence type="ECO:0000313" key="21">
    <source>
        <dbReference type="Proteomes" id="UP000574761"/>
    </source>
</evidence>
<keyword evidence="11 19" id="KW-0460">Magnesium</keyword>
<name>A0A7W6GJ88_9HYPH</name>
<dbReference type="InterPro" id="IPR003805">
    <property type="entry name" value="CobS"/>
</dbReference>
<comment type="caution">
    <text evidence="20">The sequence shown here is derived from an EMBL/GenBank/DDBJ whole genome shotgun (WGS) entry which is preliminary data.</text>
</comment>
<dbReference type="GO" id="GO:0008818">
    <property type="term" value="F:cobalamin 5'-phosphate synthase activity"/>
    <property type="evidence" value="ECO:0007669"/>
    <property type="project" value="UniProtKB-UniRule"/>
</dbReference>
<keyword evidence="10 19" id="KW-0812">Transmembrane</keyword>
<comment type="similarity">
    <text evidence="4 19">Belongs to the CobS family.</text>
</comment>
<keyword evidence="13 19" id="KW-0472">Membrane</keyword>
<evidence type="ECO:0000256" key="11">
    <source>
        <dbReference type="ARBA" id="ARBA00022842"/>
    </source>
</evidence>
<dbReference type="Proteomes" id="UP000574761">
    <property type="component" value="Unassembled WGS sequence"/>
</dbReference>
<evidence type="ECO:0000256" key="17">
    <source>
        <dbReference type="ARBA" id="ARBA00048623"/>
    </source>
</evidence>
<dbReference type="PANTHER" id="PTHR34148">
    <property type="entry name" value="ADENOSYLCOBINAMIDE-GDP RIBAZOLETRANSFERASE"/>
    <property type="match status" value="1"/>
</dbReference>
<keyword evidence="8 19" id="KW-0169">Cobalamin biosynthesis</keyword>
<dbReference type="AlphaFoldDB" id="A0A7W6GJ88"/>
<feature type="transmembrane region" description="Helical" evidence="19">
    <location>
        <begin position="209"/>
        <end position="229"/>
    </location>
</feature>
<dbReference type="GO" id="GO:0009236">
    <property type="term" value="P:cobalamin biosynthetic process"/>
    <property type="evidence" value="ECO:0007669"/>
    <property type="project" value="UniProtKB-UniRule"/>
</dbReference>
<evidence type="ECO:0000256" key="13">
    <source>
        <dbReference type="ARBA" id="ARBA00023136"/>
    </source>
</evidence>
<evidence type="ECO:0000256" key="2">
    <source>
        <dbReference type="ARBA" id="ARBA00004651"/>
    </source>
</evidence>
<feature type="transmembrane region" description="Helical" evidence="19">
    <location>
        <begin position="143"/>
        <end position="164"/>
    </location>
</feature>
<comment type="cofactor">
    <cofactor evidence="1 19">
        <name>Mg(2+)</name>
        <dbReference type="ChEBI" id="CHEBI:18420"/>
    </cofactor>
</comment>
<evidence type="ECO:0000256" key="9">
    <source>
        <dbReference type="ARBA" id="ARBA00022679"/>
    </source>
</evidence>
<feature type="transmembrane region" description="Helical" evidence="19">
    <location>
        <begin position="40"/>
        <end position="59"/>
    </location>
</feature>
<evidence type="ECO:0000256" key="3">
    <source>
        <dbReference type="ARBA" id="ARBA00004663"/>
    </source>
</evidence>
<dbReference type="PANTHER" id="PTHR34148:SF1">
    <property type="entry name" value="ADENOSYLCOBINAMIDE-GDP RIBAZOLETRANSFERASE"/>
    <property type="match status" value="1"/>
</dbReference>
<dbReference type="EC" id="2.7.8.26" evidence="5 19"/>
<dbReference type="UniPathway" id="UPA00148">
    <property type="reaction ID" value="UER00238"/>
</dbReference>
<comment type="catalytic activity">
    <reaction evidence="17 19">
        <text>alpha-ribazole + adenosylcob(III)inamide-GDP = adenosylcob(III)alamin + GMP + H(+)</text>
        <dbReference type="Rhea" id="RHEA:16049"/>
        <dbReference type="ChEBI" id="CHEBI:10329"/>
        <dbReference type="ChEBI" id="CHEBI:15378"/>
        <dbReference type="ChEBI" id="CHEBI:18408"/>
        <dbReference type="ChEBI" id="CHEBI:58115"/>
        <dbReference type="ChEBI" id="CHEBI:60487"/>
        <dbReference type="EC" id="2.7.8.26"/>
    </reaction>
</comment>
<comment type="pathway">
    <text evidence="3 19">Cofactor biosynthesis; adenosylcobalamin biosynthesis; adenosylcobalamin from cob(II)yrinate a,c-diamide: step 7/7.</text>
</comment>
<evidence type="ECO:0000256" key="19">
    <source>
        <dbReference type="HAMAP-Rule" id="MF_00719"/>
    </source>
</evidence>
<keyword evidence="12 19" id="KW-1133">Transmembrane helix</keyword>
<comment type="subcellular location">
    <subcellularLocation>
        <location evidence="2 19">Cell membrane</location>
        <topology evidence="2 19">Multi-pass membrane protein</topology>
    </subcellularLocation>
</comment>
<evidence type="ECO:0000313" key="20">
    <source>
        <dbReference type="EMBL" id="MBB3977776.1"/>
    </source>
</evidence>
<dbReference type="EMBL" id="JACIEE010000006">
    <property type="protein sequence ID" value="MBB3977776.1"/>
    <property type="molecule type" value="Genomic_DNA"/>
</dbReference>
<accession>A0A7W6GJ88</accession>
<keyword evidence="7 19" id="KW-1003">Cell membrane</keyword>
<sequence length="260" mass="26528">MDIRDYIDDVARSVAFLSRIRVPQRHFVGHDGRLSATVRAFPVAGVLIVLPAAVLLGLLRMLDAAPLFCAFLVLAAQTLLTGALHEDGLSDAADGLGGGRDRESALAIMKDSRVGSYGVVALVLSFGLRGAALAAMMPALSPVQAALALMAVAATSRAAMVWHWNALPAARRDGVAVAAGEPETASVQIALVSGAVLALLFLLPGASLLAIASMALAVCAAVFAFTDVVRDKIGGHTGDTIGASQQMAEIAALGALALAL</sequence>
<protein>
    <recommendedName>
        <fullName evidence="6 19">Adenosylcobinamide-GDP ribazoletransferase</fullName>
        <ecNumber evidence="5 19">2.7.8.26</ecNumber>
    </recommendedName>
    <alternativeName>
        <fullName evidence="16 19">Cobalamin synthase</fullName>
    </alternativeName>
    <alternativeName>
        <fullName evidence="15 19">Cobalamin-5'-phosphate synthase</fullName>
    </alternativeName>
</protein>